<evidence type="ECO:0000313" key="7">
    <source>
        <dbReference type="Proteomes" id="UP000635565"/>
    </source>
</evidence>
<comment type="caution">
    <text evidence="6">The sequence shown here is derived from an EMBL/GenBank/DDBJ whole genome shotgun (WGS) entry which is preliminary data.</text>
</comment>
<dbReference type="PANTHER" id="PTHR24421">
    <property type="entry name" value="NITRATE/NITRITE SENSOR PROTEIN NARX-RELATED"/>
    <property type="match status" value="1"/>
</dbReference>
<dbReference type="Gene3D" id="3.30.565.10">
    <property type="entry name" value="Histidine kinase-like ATPase, C-terminal domain"/>
    <property type="match status" value="1"/>
</dbReference>
<dbReference type="Gene3D" id="1.20.5.1930">
    <property type="match status" value="1"/>
</dbReference>
<dbReference type="InterPro" id="IPR050482">
    <property type="entry name" value="Sensor_HK_TwoCompSys"/>
</dbReference>
<keyword evidence="1" id="KW-0808">Transferase</keyword>
<name>A0ABQ3VAV4_9CHLR</name>
<dbReference type="EMBL" id="BNJJ01000002">
    <property type="protein sequence ID" value="GHO83017.1"/>
    <property type="molecule type" value="Genomic_DNA"/>
</dbReference>
<proteinExistence type="predicted"/>
<accession>A0ABQ3VAV4</accession>
<feature type="transmembrane region" description="Helical" evidence="4">
    <location>
        <begin position="46"/>
        <end position="64"/>
    </location>
</feature>
<feature type="transmembrane region" description="Helical" evidence="4">
    <location>
        <begin position="93"/>
        <end position="112"/>
    </location>
</feature>
<dbReference type="Proteomes" id="UP000635565">
    <property type="component" value="Unassembled WGS sequence"/>
</dbReference>
<feature type="transmembrane region" description="Helical" evidence="4">
    <location>
        <begin position="6"/>
        <end position="25"/>
    </location>
</feature>
<evidence type="ECO:0000256" key="4">
    <source>
        <dbReference type="SAM" id="Phobius"/>
    </source>
</evidence>
<dbReference type="PANTHER" id="PTHR24421:SF63">
    <property type="entry name" value="SENSOR HISTIDINE KINASE DESK"/>
    <property type="match status" value="1"/>
</dbReference>
<organism evidence="6 7">
    <name type="scientific">Dictyobacter formicarum</name>
    <dbReference type="NCBI Taxonomy" id="2778368"/>
    <lineage>
        <taxon>Bacteria</taxon>
        <taxon>Bacillati</taxon>
        <taxon>Chloroflexota</taxon>
        <taxon>Ktedonobacteria</taxon>
        <taxon>Ktedonobacterales</taxon>
        <taxon>Dictyobacteraceae</taxon>
        <taxon>Dictyobacter</taxon>
    </lineage>
</organism>
<feature type="domain" description="Signal transduction histidine kinase subgroup 3 dimerisation and phosphoacceptor" evidence="5">
    <location>
        <begin position="157"/>
        <end position="223"/>
    </location>
</feature>
<keyword evidence="4" id="KW-1133">Transmembrane helix</keyword>
<dbReference type="SUPFAM" id="SSF55874">
    <property type="entry name" value="ATPase domain of HSP90 chaperone/DNA topoisomerase II/histidine kinase"/>
    <property type="match status" value="1"/>
</dbReference>
<dbReference type="Pfam" id="PF07730">
    <property type="entry name" value="HisKA_3"/>
    <property type="match status" value="1"/>
</dbReference>
<evidence type="ECO:0000256" key="1">
    <source>
        <dbReference type="ARBA" id="ARBA00022679"/>
    </source>
</evidence>
<gene>
    <name evidence="6" type="ORF">KSZ_10230</name>
</gene>
<protein>
    <recommendedName>
        <fullName evidence="5">Signal transduction histidine kinase subgroup 3 dimerisation and phosphoacceptor domain-containing protein</fullName>
    </recommendedName>
</protein>
<keyword evidence="2" id="KW-0418">Kinase</keyword>
<keyword evidence="7" id="KW-1185">Reference proteome</keyword>
<feature type="transmembrane region" description="Helical" evidence="4">
    <location>
        <begin position="118"/>
        <end position="137"/>
    </location>
</feature>
<keyword evidence="3" id="KW-0902">Two-component regulatory system</keyword>
<dbReference type="CDD" id="cd16917">
    <property type="entry name" value="HATPase_UhpB-NarQ-NarX-like"/>
    <property type="match status" value="1"/>
</dbReference>
<keyword evidence="4" id="KW-0472">Membrane</keyword>
<dbReference type="InterPro" id="IPR011712">
    <property type="entry name" value="Sig_transdc_His_kin_sub3_dim/P"/>
</dbReference>
<keyword evidence="4" id="KW-0812">Transmembrane</keyword>
<evidence type="ECO:0000256" key="3">
    <source>
        <dbReference type="ARBA" id="ARBA00023012"/>
    </source>
</evidence>
<evidence type="ECO:0000256" key="2">
    <source>
        <dbReference type="ARBA" id="ARBA00022777"/>
    </source>
</evidence>
<evidence type="ECO:0000259" key="5">
    <source>
        <dbReference type="Pfam" id="PF07730"/>
    </source>
</evidence>
<reference evidence="6 7" key="1">
    <citation type="journal article" date="2021" name="Int. J. Syst. Evol. Microbiol.">
        <title>Reticulibacter mediterranei gen. nov., sp. nov., within the new family Reticulibacteraceae fam. nov., and Ktedonospora formicarum gen. nov., sp. nov., Ktedonobacter robiniae sp. nov., Dictyobacter formicarum sp. nov. and Dictyobacter arantiisoli sp. nov., belonging to the class Ktedonobacteria.</title>
        <authorList>
            <person name="Yabe S."/>
            <person name="Zheng Y."/>
            <person name="Wang C.M."/>
            <person name="Sakai Y."/>
            <person name="Abe K."/>
            <person name="Yokota A."/>
            <person name="Donadio S."/>
            <person name="Cavaletti L."/>
            <person name="Monciardini P."/>
        </authorList>
    </citation>
    <scope>NUCLEOTIDE SEQUENCE [LARGE SCALE GENOMIC DNA]</scope>
    <source>
        <strain evidence="6 7">SOSP1-9</strain>
    </source>
</reference>
<sequence length="371" mass="40860">MAWSLLIVIIPGVTLFFAAYLWGTWRSVQHIVDQAPQSSTRQLKSWLLVALMSGLCLLLPTLMQRDPADWLDFFILTSAYVGSAFKPVRALQIILGLLVLDALLGLLLHFIWTDIGRSMIVMLFVGVVVIGLVRAIVISHELRAAREEIARLAVMNERLRIARDLHDLLGHNLSLITLKSELAGRLLMVAPGRAAVEIQDIEQVARTTLQEVREAVSNYRQPTLASELEGAQEILAAAGINYHYSGDKVYLDRLPSTSETVLAWAVREGITNVIRHGQARNCSLQLIREEQNILLEILNDCGYDAPVVSPNTNSGHGLRGLAERVETLGGTFSAGLESNGHFRLSISVPTIQKTSGSITDPGHHSSNNDER</sequence>
<dbReference type="InterPro" id="IPR036890">
    <property type="entry name" value="HATPase_C_sf"/>
</dbReference>
<evidence type="ECO:0000313" key="6">
    <source>
        <dbReference type="EMBL" id="GHO83017.1"/>
    </source>
</evidence>